<dbReference type="EMBL" id="JANAKD010000022">
    <property type="protein sequence ID" value="KAJ3499094.1"/>
    <property type="molecule type" value="Genomic_DNA"/>
</dbReference>
<name>A0ACC1R7Z5_9HYPO</name>
<sequence>MVQASTTGRASPEPEQEHELEAGLLKPHDEQPLQQASSHRKLLSELHPAFYIVFWIATSSGVILFNKWVLAAANFRFPLFLTTWHMTFAAIMTQLMARYTTLLDSRHKVQMDFETYKRAILPIVILFSLSLIGGNLAYLYLSVSFIQMLKASNAVVTLLATWAFKIAPPNIKVLGNVSVIVLGVVIASFGEIKFHSLGFLFQVCGIIFEALRLVMVQRLLSSPEFKMDPMVSLYYYAPACAAINGALMAVVEVPRMKVADFASVGLPLFLVNAFVAFLLNVSTVLLIGKTSAVVLTMSGILKDILLVVSSILLFGDPVTGQQFVGYSIALCGLVYYKLGSEALQTLAQEATLKVNAVRQNYPERLRYALIAAAFFFITLFFFAFRASGQ</sequence>
<evidence type="ECO:0000313" key="1">
    <source>
        <dbReference type="EMBL" id="KAJ3499094.1"/>
    </source>
</evidence>
<dbReference type="Proteomes" id="UP001148737">
    <property type="component" value="Unassembled WGS sequence"/>
</dbReference>
<organism evidence="1 2">
    <name type="scientific">Lecanicillium saksenae</name>
    <dbReference type="NCBI Taxonomy" id="468837"/>
    <lineage>
        <taxon>Eukaryota</taxon>
        <taxon>Fungi</taxon>
        <taxon>Dikarya</taxon>
        <taxon>Ascomycota</taxon>
        <taxon>Pezizomycotina</taxon>
        <taxon>Sordariomycetes</taxon>
        <taxon>Hypocreomycetidae</taxon>
        <taxon>Hypocreales</taxon>
        <taxon>Cordycipitaceae</taxon>
        <taxon>Lecanicillium</taxon>
    </lineage>
</organism>
<protein>
    <submittedName>
        <fullName evidence="1">Uncharacterized protein</fullName>
    </submittedName>
</protein>
<keyword evidence="2" id="KW-1185">Reference proteome</keyword>
<accession>A0ACC1R7Z5</accession>
<reference evidence="1" key="1">
    <citation type="submission" date="2022-07" db="EMBL/GenBank/DDBJ databases">
        <title>Genome Sequence of Lecanicillium saksenae.</title>
        <authorList>
            <person name="Buettner E."/>
        </authorList>
    </citation>
    <scope>NUCLEOTIDE SEQUENCE</scope>
    <source>
        <strain evidence="1">VT-O1</strain>
    </source>
</reference>
<proteinExistence type="predicted"/>
<gene>
    <name evidence="1" type="ORF">NLG97_g622</name>
</gene>
<comment type="caution">
    <text evidence="1">The sequence shown here is derived from an EMBL/GenBank/DDBJ whole genome shotgun (WGS) entry which is preliminary data.</text>
</comment>
<evidence type="ECO:0000313" key="2">
    <source>
        <dbReference type="Proteomes" id="UP001148737"/>
    </source>
</evidence>